<dbReference type="PANTHER" id="PTHR43544:SF35">
    <property type="entry name" value="C-FACTOR-RELATED"/>
    <property type="match status" value="1"/>
</dbReference>
<dbReference type="InterPro" id="IPR002347">
    <property type="entry name" value="SDR_fam"/>
</dbReference>
<sequence>GIKLREVPFELTLSVSNISDMVSILVTGANRGIGLGLVRQLVLEPSVSIVIATARDIDNATDLKAIYSQKLHLIQLELVSDKSIAEAVSKVSAIVGENGLDFLVNNAGIFNRARLADDFSKDLIMEQLEVNTVAPLMITKKFRGLLNKAADKKGSAHVANISSTLGSIGFAPEMYAVEPFPTALYSISKAALNMITRKLSLEWKEDNIRATSFCPGWVKTDMGTDAAMLSLEESTVPLAKLILSLKEEHNGLNFRYNGETIP</sequence>
<dbReference type="Proteomes" id="UP001328107">
    <property type="component" value="Unassembled WGS sequence"/>
</dbReference>
<dbReference type="EMBL" id="BTRK01000006">
    <property type="protein sequence ID" value="GMR62531.1"/>
    <property type="molecule type" value="Genomic_DNA"/>
</dbReference>
<keyword evidence="1" id="KW-0560">Oxidoreductase</keyword>
<dbReference type="PRINTS" id="PR00081">
    <property type="entry name" value="GDHRDH"/>
</dbReference>
<evidence type="ECO:0000256" key="1">
    <source>
        <dbReference type="ARBA" id="ARBA00023002"/>
    </source>
</evidence>
<comment type="similarity">
    <text evidence="2">Belongs to the short-chain dehydrogenases/reductases (SDR) family.</text>
</comment>
<feature type="non-terminal residue" evidence="3">
    <location>
        <position position="262"/>
    </location>
</feature>
<gene>
    <name evidence="3" type="ORF">PMAYCL1PPCAC_32726</name>
</gene>
<dbReference type="Pfam" id="PF00106">
    <property type="entry name" value="adh_short"/>
    <property type="match status" value="1"/>
</dbReference>
<dbReference type="GO" id="GO:0016491">
    <property type="term" value="F:oxidoreductase activity"/>
    <property type="evidence" value="ECO:0007669"/>
    <property type="project" value="UniProtKB-KW"/>
</dbReference>
<name>A0AAN5DGK2_9BILA</name>
<dbReference type="InterPro" id="IPR036291">
    <property type="entry name" value="NAD(P)-bd_dom_sf"/>
</dbReference>
<dbReference type="PRINTS" id="PR00080">
    <property type="entry name" value="SDRFAMILY"/>
</dbReference>
<dbReference type="GO" id="GO:0005737">
    <property type="term" value="C:cytoplasm"/>
    <property type="evidence" value="ECO:0007669"/>
    <property type="project" value="TreeGrafter"/>
</dbReference>
<dbReference type="AlphaFoldDB" id="A0AAN5DGK2"/>
<dbReference type="PANTHER" id="PTHR43544">
    <property type="entry name" value="SHORT-CHAIN DEHYDROGENASE/REDUCTASE"/>
    <property type="match status" value="1"/>
</dbReference>
<keyword evidence="4" id="KW-1185">Reference proteome</keyword>
<dbReference type="InterPro" id="IPR051468">
    <property type="entry name" value="Fungal_SecMetab_SDRs"/>
</dbReference>
<organism evidence="3 4">
    <name type="scientific">Pristionchus mayeri</name>
    <dbReference type="NCBI Taxonomy" id="1317129"/>
    <lineage>
        <taxon>Eukaryota</taxon>
        <taxon>Metazoa</taxon>
        <taxon>Ecdysozoa</taxon>
        <taxon>Nematoda</taxon>
        <taxon>Chromadorea</taxon>
        <taxon>Rhabditida</taxon>
        <taxon>Rhabditina</taxon>
        <taxon>Diplogasteromorpha</taxon>
        <taxon>Diplogasteroidea</taxon>
        <taxon>Neodiplogasteridae</taxon>
        <taxon>Pristionchus</taxon>
    </lineage>
</organism>
<evidence type="ECO:0000313" key="3">
    <source>
        <dbReference type="EMBL" id="GMR62531.1"/>
    </source>
</evidence>
<evidence type="ECO:0000313" key="4">
    <source>
        <dbReference type="Proteomes" id="UP001328107"/>
    </source>
</evidence>
<protein>
    <recommendedName>
        <fullName evidence="5">Dehydrogenase</fullName>
    </recommendedName>
</protein>
<evidence type="ECO:0000256" key="2">
    <source>
        <dbReference type="RuleBase" id="RU000363"/>
    </source>
</evidence>
<feature type="non-terminal residue" evidence="3">
    <location>
        <position position="1"/>
    </location>
</feature>
<accession>A0AAN5DGK2</accession>
<reference evidence="4" key="1">
    <citation type="submission" date="2022-10" db="EMBL/GenBank/DDBJ databases">
        <title>Genome assembly of Pristionchus species.</title>
        <authorList>
            <person name="Yoshida K."/>
            <person name="Sommer R.J."/>
        </authorList>
    </citation>
    <scope>NUCLEOTIDE SEQUENCE [LARGE SCALE GENOMIC DNA]</scope>
    <source>
        <strain evidence="4">RS5460</strain>
    </source>
</reference>
<dbReference type="InterPro" id="IPR020904">
    <property type="entry name" value="Sc_DH/Rdtase_CS"/>
</dbReference>
<dbReference type="SUPFAM" id="SSF51735">
    <property type="entry name" value="NAD(P)-binding Rossmann-fold domains"/>
    <property type="match status" value="1"/>
</dbReference>
<comment type="caution">
    <text evidence="3">The sequence shown here is derived from an EMBL/GenBank/DDBJ whole genome shotgun (WGS) entry which is preliminary data.</text>
</comment>
<dbReference type="CDD" id="cd05325">
    <property type="entry name" value="carb_red_sniffer_like_SDR_c"/>
    <property type="match status" value="1"/>
</dbReference>
<proteinExistence type="inferred from homology"/>
<dbReference type="PROSITE" id="PS00061">
    <property type="entry name" value="ADH_SHORT"/>
    <property type="match status" value="1"/>
</dbReference>
<dbReference type="Gene3D" id="3.40.50.720">
    <property type="entry name" value="NAD(P)-binding Rossmann-like Domain"/>
    <property type="match status" value="1"/>
</dbReference>
<evidence type="ECO:0008006" key="5">
    <source>
        <dbReference type="Google" id="ProtNLM"/>
    </source>
</evidence>